<reference evidence="1 2" key="1">
    <citation type="submission" date="2016-10" db="EMBL/GenBank/DDBJ databases">
        <authorList>
            <person name="de Groot N.N."/>
        </authorList>
    </citation>
    <scope>NUCLEOTIDE SEQUENCE [LARGE SCALE GENOMIC DNA]</scope>
    <source>
        <strain evidence="1 2">CGMCC 1.9159</strain>
    </source>
</reference>
<dbReference type="AlphaFoldDB" id="A0A1G9JR99"/>
<dbReference type="Proteomes" id="UP000199475">
    <property type="component" value="Unassembled WGS sequence"/>
</dbReference>
<dbReference type="EMBL" id="FNGP01000002">
    <property type="protein sequence ID" value="SDL39483.1"/>
    <property type="molecule type" value="Genomic_DNA"/>
</dbReference>
<gene>
    <name evidence="1" type="ORF">SAMN04488242_1392</name>
</gene>
<dbReference type="STRING" id="686624.SAMN04488242_1392"/>
<sequence length="273" mass="29856">MKRWIALAITLAVVAGIAFAGWRFWDYLYTRLTPERCTIVGAEGDPVTLTKEQSRMASIIVAASLERGLPERAATIALATAYQESGIRNLDYGDRDSLGLFQQRPDPQYEWGTAEQIMDPWYSSQRFYDELVKFRDWETTDINDQAQKVQRSGFPEAYRQHVGKATTIAAAGRGSAQRAVTCVNFADPVADPAPVQEVLAAVPGVEATVDGNRVLVTAEDEQHLWAAAQLAALNTYASGITRIEVGEASWKLNDSEWGSSGEAEPGTALITLG</sequence>
<evidence type="ECO:0000313" key="2">
    <source>
        <dbReference type="Proteomes" id="UP000199475"/>
    </source>
</evidence>
<evidence type="ECO:0000313" key="1">
    <source>
        <dbReference type="EMBL" id="SDL39483.1"/>
    </source>
</evidence>
<proteinExistence type="predicted"/>
<name>A0A1G9JR99_9ACTN</name>
<organism evidence="1 2">
    <name type="scientific">Tessaracoccus oleiagri</name>
    <dbReference type="NCBI Taxonomy" id="686624"/>
    <lineage>
        <taxon>Bacteria</taxon>
        <taxon>Bacillati</taxon>
        <taxon>Actinomycetota</taxon>
        <taxon>Actinomycetes</taxon>
        <taxon>Propionibacteriales</taxon>
        <taxon>Propionibacteriaceae</taxon>
        <taxon>Tessaracoccus</taxon>
    </lineage>
</organism>
<protein>
    <submittedName>
        <fullName evidence="1">Uncharacterized protein</fullName>
    </submittedName>
</protein>
<keyword evidence="2" id="KW-1185">Reference proteome</keyword>
<dbReference type="OrthoDB" id="5171895at2"/>
<dbReference type="RefSeq" id="WP_093250308.1">
    <property type="nucleotide sequence ID" value="NZ_FNGP01000002.1"/>
</dbReference>
<accession>A0A1G9JR99</accession>